<evidence type="ECO:0000313" key="3">
    <source>
        <dbReference type="Proteomes" id="UP001142648"/>
    </source>
</evidence>
<dbReference type="Pfam" id="PF13460">
    <property type="entry name" value="NAD_binding_10"/>
    <property type="match status" value="1"/>
</dbReference>
<comment type="caution">
    <text evidence="2">The sequence shown here is derived from an EMBL/GenBank/DDBJ whole genome shotgun (WGS) entry which is preliminary data.</text>
</comment>
<accession>A0A9X3ALN4</accession>
<dbReference type="Proteomes" id="UP001142648">
    <property type="component" value="Unassembled WGS sequence"/>
</dbReference>
<protein>
    <submittedName>
        <fullName evidence="2">NAD(P)H-binding protein</fullName>
    </submittedName>
</protein>
<sequence length="314" mass="33149">MAKTHPLDGKLVTVVGGSGFLGDHVAQALLSRGARVRIASRHPQKAWRLKPLAQLGQLQFARCDATSPASAAAAVSGADAVVNLVGTFDGDLVTTIVDSAENLAKAAADAGCSAMVHVSAIGADADSPATYACAKAESEDAVRQAFPKATILRPSILFGEDDGFINMFAGLISLVPVLPVFAPDASIQPLSVEDAARAVVAALADPARHGGRTFEIAGPEAITMRALNERIARAQNRKRAFIDMPDGVSAFFAMVPGTPMNTDQWTLLKQGNRPSGQFPGIAELGVTPRPLGLFLDRWMIRYRKHGRFNEKLAS</sequence>
<dbReference type="GO" id="GO:0044877">
    <property type="term" value="F:protein-containing complex binding"/>
    <property type="evidence" value="ECO:0007669"/>
    <property type="project" value="TreeGrafter"/>
</dbReference>
<dbReference type="EMBL" id="JAOAMV010000008">
    <property type="protein sequence ID" value="MCT2560044.1"/>
    <property type="molecule type" value="Genomic_DNA"/>
</dbReference>
<dbReference type="InterPro" id="IPR036291">
    <property type="entry name" value="NAD(P)-bd_dom_sf"/>
</dbReference>
<gene>
    <name evidence="2" type="ORF">N0B51_13755</name>
</gene>
<reference evidence="2" key="1">
    <citation type="submission" date="2022-09" db="EMBL/GenBank/DDBJ databases">
        <title>The genome sequence of Tsuneonella sp. YG55.</title>
        <authorList>
            <person name="Liu Y."/>
        </authorList>
    </citation>
    <scope>NUCLEOTIDE SEQUENCE</scope>
    <source>
        <strain evidence="2">YG55</strain>
    </source>
</reference>
<dbReference type="PANTHER" id="PTHR12126:SF11">
    <property type="entry name" value="NADH DEHYDROGENASE [UBIQUINONE] 1 ALPHA SUBCOMPLEX SUBUNIT 9, MITOCHONDRIAL"/>
    <property type="match status" value="1"/>
</dbReference>
<name>A0A9X3ALN4_9SPHN</name>
<keyword evidence="3" id="KW-1185">Reference proteome</keyword>
<dbReference type="RefSeq" id="WP_259963158.1">
    <property type="nucleotide sequence ID" value="NZ_JAOAMV010000008.1"/>
</dbReference>
<dbReference type="PANTHER" id="PTHR12126">
    <property type="entry name" value="NADH-UBIQUINONE OXIDOREDUCTASE 39 KDA SUBUNIT-RELATED"/>
    <property type="match status" value="1"/>
</dbReference>
<feature type="domain" description="NAD(P)-binding" evidence="1">
    <location>
        <begin position="16"/>
        <end position="162"/>
    </location>
</feature>
<dbReference type="InterPro" id="IPR051207">
    <property type="entry name" value="ComplexI_NDUFA9_subunit"/>
</dbReference>
<dbReference type="Gene3D" id="3.40.50.720">
    <property type="entry name" value="NAD(P)-binding Rossmann-like Domain"/>
    <property type="match status" value="1"/>
</dbReference>
<evidence type="ECO:0000313" key="2">
    <source>
        <dbReference type="EMBL" id="MCT2560044.1"/>
    </source>
</evidence>
<dbReference type="InterPro" id="IPR016040">
    <property type="entry name" value="NAD(P)-bd_dom"/>
</dbReference>
<dbReference type="SUPFAM" id="SSF51735">
    <property type="entry name" value="NAD(P)-binding Rossmann-fold domains"/>
    <property type="match status" value="1"/>
</dbReference>
<dbReference type="AlphaFoldDB" id="A0A9X3ALN4"/>
<proteinExistence type="predicted"/>
<organism evidence="2 3">
    <name type="scientific">Tsuneonella litorea</name>
    <dbReference type="NCBI Taxonomy" id="2976475"/>
    <lineage>
        <taxon>Bacteria</taxon>
        <taxon>Pseudomonadati</taxon>
        <taxon>Pseudomonadota</taxon>
        <taxon>Alphaproteobacteria</taxon>
        <taxon>Sphingomonadales</taxon>
        <taxon>Erythrobacteraceae</taxon>
        <taxon>Tsuneonella</taxon>
    </lineage>
</organism>
<evidence type="ECO:0000259" key="1">
    <source>
        <dbReference type="Pfam" id="PF13460"/>
    </source>
</evidence>